<keyword evidence="3" id="KW-1185">Reference proteome</keyword>
<sequence>MECHVSAGGLGSYLRRYWRELVLHRHRIPLEGENPHAVKIMSEGKPNVVSHARYKKAIDACLSLEDIELNVSQIARKHGVEGTGLANFMRIHEPEVIPWREKVRHWLGINDNTHRGATPACTKQYAEAVELYKKTDMTIPEIAGACHVSPSGFKQHLRFYHKNILEQKRKKRSEAQARPEKKRGELSGNGRTYKPSLRTEDKYAKALSLYKDTALTLKEIAERTHVTAEGLRSYLHKWHIDLVRERAGLSGKAEGGLDLRKSKKRMKTVAAKYEKAIGSLRKHPRPIAHAAKEFGLHPETFREYLHKHEPELANRQGMVQTSEGKRMSRQSKEKYAEAIRLYGTTTETLKDIATRLGLTYNSIGGYIRRNHPEVINAHSTLLIEKDEKSVITSK</sequence>
<evidence type="ECO:0000313" key="3">
    <source>
        <dbReference type="Proteomes" id="UP000005974"/>
    </source>
</evidence>
<gene>
    <name evidence="2" type="ORF">HMPREF1064_00524</name>
</gene>
<accession>I9RB98</accession>
<dbReference type="PATRIC" id="fig|997876.3.peg.537"/>
<feature type="region of interest" description="Disordered" evidence="1">
    <location>
        <begin position="167"/>
        <end position="197"/>
    </location>
</feature>
<dbReference type="HOGENOM" id="CLU_040133_0_0_10"/>
<organism evidence="2 3">
    <name type="scientific">Phocaeicola dorei CL02T12C06</name>
    <dbReference type="NCBI Taxonomy" id="997876"/>
    <lineage>
        <taxon>Bacteria</taxon>
        <taxon>Pseudomonadati</taxon>
        <taxon>Bacteroidota</taxon>
        <taxon>Bacteroidia</taxon>
        <taxon>Bacteroidales</taxon>
        <taxon>Bacteroidaceae</taxon>
        <taxon>Phocaeicola</taxon>
    </lineage>
</organism>
<dbReference type="RefSeq" id="WP_007845053.1">
    <property type="nucleotide sequence ID" value="NZ_JH724132.1"/>
</dbReference>
<comment type="caution">
    <text evidence="2">The sequence shown here is derived from an EMBL/GenBank/DDBJ whole genome shotgun (WGS) entry which is preliminary data.</text>
</comment>
<proteinExistence type="predicted"/>
<protein>
    <submittedName>
        <fullName evidence="2">Uncharacterized protein</fullName>
    </submittedName>
</protein>
<evidence type="ECO:0000313" key="2">
    <source>
        <dbReference type="EMBL" id="EIY39836.1"/>
    </source>
</evidence>
<dbReference type="OrthoDB" id="1048715at2"/>
<name>I9RB98_9BACT</name>
<dbReference type="Proteomes" id="UP000005974">
    <property type="component" value="Unassembled WGS sequence"/>
</dbReference>
<reference evidence="2 3" key="1">
    <citation type="submission" date="2012-02" db="EMBL/GenBank/DDBJ databases">
        <title>The Genome Sequence of Bacteroides dorei CL02T12C06.</title>
        <authorList>
            <consortium name="The Broad Institute Genome Sequencing Platform"/>
            <person name="Earl A."/>
            <person name="Ward D."/>
            <person name="Feldgarden M."/>
            <person name="Gevers D."/>
            <person name="Zitomersky N.L."/>
            <person name="Coyne M.J."/>
            <person name="Comstock L.E."/>
            <person name="Young S.K."/>
            <person name="Zeng Q."/>
            <person name="Gargeya S."/>
            <person name="Fitzgerald M."/>
            <person name="Haas B."/>
            <person name="Abouelleil A."/>
            <person name="Alvarado L."/>
            <person name="Arachchi H.M."/>
            <person name="Berlin A."/>
            <person name="Chapman S.B."/>
            <person name="Gearin G."/>
            <person name="Goldberg J."/>
            <person name="Griggs A."/>
            <person name="Gujja S."/>
            <person name="Hansen M."/>
            <person name="Heiman D."/>
            <person name="Howarth C."/>
            <person name="Larimer J."/>
            <person name="Lui A."/>
            <person name="MacDonald P.J.P."/>
            <person name="McCowen C."/>
            <person name="Montmayeur A."/>
            <person name="Murphy C."/>
            <person name="Neiman D."/>
            <person name="Pearson M."/>
            <person name="Priest M."/>
            <person name="Roberts A."/>
            <person name="Saif S."/>
            <person name="Shea T."/>
            <person name="Sisk P."/>
            <person name="Stolte C."/>
            <person name="Sykes S."/>
            <person name="Wortman J."/>
            <person name="Nusbaum C."/>
            <person name="Birren B."/>
        </authorList>
    </citation>
    <scope>NUCLEOTIDE SEQUENCE [LARGE SCALE GENOMIC DNA]</scope>
    <source>
        <strain evidence="2 3">CL02T12C06</strain>
    </source>
</reference>
<dbReference type="EMBL" id="AGXJ01000010">
    <property type="protein sequence ID" value="EIY39836.1"/>
    <property type="molecule type" value="Genomic_DNA"/>
</dbReference>
<feature type="compositionally biased region" description="Basic and acidic residues" evidence="1">
    <location>
        <begin position="167"/>
        <end position="185"/>
    </location>
</feature>
<evidence type="ECO:0000256" key="1">
    <source>
        <dbReference type="SAM" id="MobiDB-lite"/>
    </source>
</evidence>
<dbReference type="AlphaFoldDB" id="I9RB98"/>